<keyword evidence="6 10" id="KW-0472">Membrane</keyword>
<feature type="transmembrane region" description="Helical" evidence="10">
    <location>
        <begin position="7"/>
        <end position="26"/>
    </location>
</feature>
<dbReference type="SUPFAM" id="SSF58104">
    <property type="entry name" value="Methyl-accepting chemotaxis protein (MCP) signaling domain"/>
    <property type="match status" value="1"/>
</dbReference>
<comment type="caution">
    <text evidence="13">The sequence shown here is derived from an EMBL/GenBank/DDBJ whole genome shotgun (WGS) entry which is preliminary data.</text>
</comment>
<dbReference type="GO" id="GO:0005886">
    <property type="term" value="C:plasma membrane"/>
    <property type="evidence" value="ECO:0007669"/>
    <property type="project" value="UniProtKB-SubCell"/>
</dbReference>
<dbReference type="InterPro" id="IPR004089">
    <property type="entry name" value="MCPsignal_dom"/>
</dbReference>
<keyword evidence="14" id="KW-1185">Reference proteome</keyword>
<dbReference type="CDD" id="cd12912">
    <property type="entry name" value="PDC2_MCP_like"/>
    <property type="match status" value="1"/>
</dbReference>
<evidence type="ECO:0000313" key="13">
    <source>
        <dbReference type="EMBL" id="NMM64069.1"/>
    </source>
</evidence>
<dbReference type="GO" id="GO:0007165">
    <property type="term" value="P:signal transduction"/>
    <property type="evidence" value="ECO:0007669"/>
    <property type="project" value="UniProtKB-KW"/>
</dbReference>
<evidence type="ECO:0000256" key="5">
    <source>
        <dbReference type="ARBA" id="ARBA00022989"/>
    </source>
</evidence>
<evidence type="ECO:0000256" key="9">
    <source>
        <dbReference type="PROSITE-ProRule" id="PRU00284"/>
    </source>
</evidence>
<dbReference type="PANTHER" id="PTHR32089">
    <property type="entry name" value="METHYL-ACCEPTING CHEMOTAXIS PROTEIN MCPB"/>
    <property type="match status" value="1"/>
</dbReference>
<accession>A0A7Y0EIF5</accession>
<dbReference type="SUPFAM" id="SSF103190">
    <property type="entry name" value="Sensory domain-like"/>
    <property type="match status" value="1"/>
</dbReference>
<comment type="subcellular location">
    <subcellularLocation>
        <location evidence="1">Cell membrane</location>
        <topology evidence="1">Multi-pass membrane protein</topology>
    </subcellularLocation>
</comment>
<evidence type="ECO:0000256" key="8">
    <source>
        <dbReference type="ARBA" id="ARBA00029447"/>
    </source>
</evidence>
<feature type="transmembrane region" description="Helical" evidence="10">
    <location>
        <begin position="290"/>
        <end position="313"/>
    </location>
</feature>
<evidence type="ECO:0000259" key="12">
    <source>
        <dbReference type="PROSITE" id="PS50885"/>
    </source>
</evidence>
<feature type="domain" description="Methyl-accepting transducer" evidence="11">
    <location>
        <begin position="390"/>
        <end position="641"/>
    </location>
</feature>
<dbReference type="SMART" id="SM00283">
    <property type="entry name" value="MA"/>
    <property type="match status" value="1"/>
</dbReference>
<dbReference type="Gene3D" id="6.10.340.10">
    <property type="match status" value="1"/>
</dbReference>
<proteinExistence type="inferred from homology"/>
<dbReference type="GO" id="GO:0006935">
    <property type="term" value="P:chemotaxis"/>
    <property type="evidence" value="ECO:0007669"/>
    <property type="project" value="UniProtKB-KW"/>
</dbReference>
<reference evidence="13 14" key="2">
    <citation type="submission" date="2020-06" db="EMBL/GenBank/DDBJ databases">
        <title>Complete Genome Sequence of Clostridium muelleri sp. nov. P21T, an Acid-Alcohol Producing Acetogen Isolated from Old Hay.</title>
        <authorList>
            <person name="Duncan K.E."/>
            <person name="Tanner R.S."/>
        </authorList>
    </citation>
    <scope>NUCLEOTIDE SEQUENCE [LARGE SCALE GENOMIC DNA]</scope>
    <source>
        <strain evidence="13 14">P21</strain>
    </source>
</reference>
<dbReference type="InterPro" id="IPR003660">
    <property type="entry name" value="HAMP_dom"/>
</dbReference>
<dbReference type="PANTHER" id="PTHR32089:SF112">
    <property type="entry name" value="LYSOZYME-LIKE PROTEIN-RELATED"/>
    <property type="match status" value="1"/>
</dbReference>
<dbReference type="EMBL" id="JABBNI010000032">
    <property type="protein sequence ID" value="NMM64069.1"/>
    <property type="molecule type" value="Genomic_DNA"/>
</dbReference>
<evidence type="ECO:0000256" key="10">
    <source>
        <dbReference type="SAM" id="Phobius"/>
    </source>
</evidence>
<dbReference type="InterPro" id="IPR029151">
    <property type="entry name" value="Sensor-like_sf"/>
</dbReference>
<organism evidence="13 14">
    <name type="scientific">Clostridium muellerianum</name>
    <dbReference type="NCBI Taxonomy" id="2716538"/>
    <lineage>
        <taxon>Bacteria</taxon>
        <taxon>Bacillati</taxon>
        <taxon>Bacillota</taxon>
        <taxon>Clostridia</taxon>
        <taxon>Eubacteriales</taxon>
        <taxon>Clostridiaceae</taxon>
        <taxon>Clostridium</taxon>
    </lineage>
</organism>
<evidence type="ECO:0000256" key="7">
    <source>
        <dbReference type="ARBA" id="ARBA00023224"/>
    </source>
</evidence>
<keyword evidence="4 10" id="KW-0812">Transmembrane</keyword>
<keyword evidence="5 10" id="KW-1133">Transmembrane helix</keyword>
<evidence type="ECO:0000256" key="6">
    <source>
        <dbReference type="ARBA" id="ARBA00023136"/>
    </source>
</evidence>
<dbReference type="Gene3D" id="1.10.287.950">
    <property type="entry name" value="Methyl-accepting chemotaxis protein"/>
    <property type="match status" value="1"/>
</dbReference>
<dbReference type="Pfam" id="PF00015">
    <property type="entry name" value="MCPsignal"/>
    <property type="match status" value="1"/>
</dbReference>
<dbReference type="InterPro" id="IPR033479">
    <property type="entry name" value="dCache_1"/>
</dbReference>
<dbReference type="CDD" id="cd12914">
    <property type="entry name" value="PDC1_DGC_like"/>
    <property type="match status" value="1"/>
</dbReference>
<keyword evidence="2" id="KW-1003">Cell membrane</keyword>
<feature type="domain" description="HAMP" evidence="12">
    <location>
        <begin position="315"/>
        <end position="371"/>
    </location>
</feature>
<keyword evidence="3" id="KW-0145">Chemotaxis</keyword>
<gene>
    <name evidence="13" type="ORF">HBE96_15610</name>
</gene>
<evidence type="ECO:0000313" key="14">
    <source>
        <dbReference type="Proteomes" id="UP000537131"/>
    </source>
</evidence>
<dbReference type="PROSITE" id="PS50111">
    <property type="entry name" value="CHEMOTAXIS_TRANSDUC_2"/>
    <property type="match status" value="1"/>
</dbReference>
<dbReference type="Gene3D" id="3.30.450.20">
    <property type="entry name" value="PAS domain"/>
    <property type="match status" value="1"/>
</dbReference>
<evidence type="ECO:0000259" key="11">
    <source>
        <dbReference type="PROSITE" id="PS50111"/>
    </source>
</evidence>
<evidence type="ECO:0000256" key="4">
    <source>
        <dbReference type="ARBA" id="ARBA00022692"/>
    </source>
</evidence>
<name>A0A7Y0EIF5_9CLOT</name>
<sequence>MTIKKKIPFLIAIIIIILMTVTTIFIDIRYSNIIANKTNNQIQEICNRSQETISVTIEKEKLGVRIFSEKNVTRNLLKVNKDFPGSEEFNKQQQDMNLTLQDYIKNAKNLEHIFLVDTKGNIIADSDKNYIGKNLDDRSYNKPSLQGKDSISEVIMSKVTNNPIVVFTNPVKLNGEILGYVGTAVYGSSFSKYLANAKISNFSSGYAFLMDYKGNMIYHPTKEKIGKATETPEIKALADKLNKGETVKGSILKYNFKNVDKISGYQVIPETNWLIVTTVNQSEVLKDVKGMTHVIIIISILLSLVAIGIGYAFSSKITKPITEIVDLIHKTANLDLENVESFDKLYEYNDEVGTMARAMGDMRKVLREMVENMKSASNAINSNAVLVEKLTTELKSYAEETAAESENLSAGMEENAATVEEVSASSDEMGNAVNSMAEKATDGSANANDIAKRAESLKKVSLESTNKANSIYMSVKDDLEKAIENSKSINRIKSLSADILEIAEQTNLLALNASIEAARAGEAGKGFAVVADEVSKLAEESSATASNIQNVVSQVTESVENLSNNSSELLKFINQTVLEDYKGLVKTGERYNEDAEAVNDFMVDLSAVAEELSSSITGITSAIGEVANTVSDGARGVTEIASKAASINERLGSIRSTTEDNKQSADKLQQIISKFKV</sequence>
<protein>
    <submittedName>
        <fullName evidence="13">Methyl-accepting chemotaxis protein</fullName>
    </submittedName>
</protein>
<dbReference type="AlphaFoldDB" id="A0A7Y0EIF5"/>
<comment type="similarity">
    <text evidence="8">Belongs to the methyl-accepting chemotaxis (MCP) protein family.</text>
</comment>
<evidence type="ECO:0000256" key="1">
    <source>
        <dbReference type="ARBA" id="ARBA00004651"/>
    </source>
</evidence>
<evidence type="ECO:0000256" key="3">
    <source>
        <dbReference type="ARBA" id="ARBA00022500"/>
    </source>
</evidence>
<evidence type="ECO:0000256" key="2">
    <source>
        <dbReference type="ARBA" id="ARBA00022475"/>
    </source>
</evidence>
<dbReference type="Pfam" id="PF02743">
    <property type="entry name" value="dCache_1"/>
    <property type="match status" value="1"/>
</dbReference>
<reference evidence="13 14" key="1">
    <citation type="submission" date="2020-04" db="EMBL/GenBank/DDBJ databases">
        <authorList>
            <person name="Doyle D.A."/>
        </authorList>
    </citation>
    <scope>NUCLEOTIDE SEQUENCE [LARGE SCALE GENOMIC DNA]</scope>
    <source>
        <strain evidence="13 14">P21</strain>
    </source>
</reference>
<dbReference type="PROSITE" id="PS50885">
    <property type="entry name" value="HAMP"/>
    <property type="match status" value="1"/>
</dbReference>
<keyword evidence="7 9" id="KW-0807">Transducer</keyword>
<dbReference type="Proteomes" id="UP000537131">
    <property type="component" value="Unassembled WGS sequence"/>
</dbReference>
<dbReference type="RefSeq" id="WP_169298666.1">
    <property type="nucleotide sequence ID" value="NZ_JABBNI010000032.1"/>
</dbReference>